<feature type="compositionally biased region" description="Low complexity" evidence="3">
    <location>
        <begin position="175"/>
        <end position="187"/>
    </location>
</feature>
<dbReference type="Proteomes" id="UP000663823">
    <property type="component" value="Unassembled WGS sequence"/>
</dbReference>
<sequence>MSSQSVSIHRTNNSLETNSNNKNDISFDAFNYTPGQDQHIRWLSRPSVSSIRNKYSHDTEKFRITFDVENFQPDQIKIYIQNRKLTITGVYEERREGLYTQKQFEKSFDLPNNADVSAIASYITPGHMLVVEMPLDPNFQHLPAIDHLSVNQDLNDQRRLSFSLNKFNTLNNQGLLSPSNNTSNSPLQGQQVRRTSITKTTTTTTSTGSTGLPPEATELLRSAELSTGTTPASNIHITERRLSNTGNQPIIINEPTSLATTKTTNSTLAGSNLSELPIEIPPELLATGGTITIQKRKVSVTKTTDPNLGHHVSVPMTNSKDTHSSLSTTSHTSTPSTLQQSHTGERRGSQTTTTNQRHTFTLEEFLQNKTWNPSIIDGANGKKILHMRLEMKPGTKSDQLKITLNGHNLRVDVENKVLSSTGQHMNEQSYRQINLFPTCEVDQLKTELQSDGFLHIHVPIKL</sequence>
<dbReference type="Gene3D" id="2.60.40.790">
    <property type="match status" value="2"/>
</dbReference>
<feature type="compositionally biased region" description="Low complexity" evidence="3">
    <location>
        <begin position="324"/>
        <end position="342"/>
    </location>
</feature>
<feature type="region of interest" description="Disordered" evidence="3">
    <location>
        <begin position="172"/>
        <end position="215"/>
    </location>
</feature>
<feature type="compositionally biased region" description="Polar residues" evidence="3">
    <location>
        <begin position="1"/>
        <end position="10"/>
    </location>
</feature>
<dbReference type="Proteomes" id="UP000663874">
    <property type="component" value="Unassembled WGS sequence"/>
</dbReference>
<reference evidence="5" key="1">
    <citation type="submission" date="2021-02" db="EMBL/GenBank/DDBJ databases">
        <authorList>
            <person name="Nowell W R."/>
        </authorList>
    </citation>
    <scope>NUCLEOTIDE SEQUENCE</scope>
</reference>
<evidence type="ECO:0000259" key="4">
    <source>
        <dbReference type="PROSITE" id="PS01031"/>
    </source>
</evidence>
<feature type="compositionally biased region" description="Low complexity" evidence="3">
    <location>
        <begin position="195"/>
        <end position="210"/>
    </location>
</feature>
<feature type="region of interest" description="Disordered" evidence="3">
    <location>
        <begin position="302"/>
        <end position="358"/>
    </location>
</feature>
<feature type="compositionally biased region" description="Low complexity" evidence="3">
    <location>
        <begin position="11"/>
        <end position="20"/>
    </location>
</feature>
<dbReference type="InterPro" id="IPR001436">
    <property type="entry name" value="Alpha-crystallin/sHSP_animal"/>
</dbReference>
<evidence type="ECO:0000313" key="7">
    <source>
        <dbReference type="Proteomes" id="UP000663823"/>
    </source>
</evidence>
<evidence type="ECO:0000313" key="6">
    <source>
        <dbReference type="EMBL" id="CAF3605730.1"/>
    </source>
</evidence>
<dbReference type="InterPro" id="IPR002068">
    <property type="entry name" value="A-crystallin/Hsp20_dom"/>
</dbReference>
<protein>
    <recommendedName>
        <fullName evidence="4">SHSP domain-containing protein</fullName>
    </recommendedName>
</protein>
<feature type="region of interest" description="Disordered" evidence="3">
    <location>
        <begin position="1"/>
        <end position="20"/>
    </location>
</feature>
<comment type="similarity">
    <text evidence="1 2">Belongs to the small heat shock protein (HSP20) family.</text>
</comment>
<evidence type="ECO:0000256" key="3">
    <source>
        <dbReference type="SAM" id="MobiDB-lite"/>
    </source>
</evidence>
<dbReference type="GO" id="GO:0042026">
    <property type="term" value="P:protein refolding"/>
    <property type="evidence" value="ECO:0007669"/>
    <property type="project" value="TreeGrafter"/>
</dbReference>
<dbReference type="PANTHER" id="PTHR45640:SF26">
    <property type="entry name" value="RE23625P"/>
    <property type="match status" value="1"/>
</dbReference>
<dbReference type="GO" id="GO:0009408">
    <property type="term" value="P:response to heat"/>
    <property type="evidence" value="ECO:0007669"/>
    <property type="project" value="TreeGrafter"/>
</dbReference>
<proteinExistence type="inferred from homology"/>
<dbReference type="GO" id="GO:0005737">
    <property type="term" value="C:cytoplasm"/>
    <property type="evidence" value="ECO:0007669"/>
    <property type="project" value="TreeGrafter"/>
</dbReference>
<evidence type="ECO:0000256" key="1">
    <source>
        <dbReference type="PROSITE-ProRule" id="PRU00285"/>
    </source>
</evidence>
<name>A0A818H0R2_9BILA</name>
<dbReference type="CDD" id="cd00298">
    <property type="entry name" value="ACD_sHsps_p23-like"/>
    <property type="match status" value="1"/>
</dbReference>
<comment type="caution">
    <text evidence="5">The sequence shown here is derived from an EMBL/GenBank/DDBJ whole genome shotgun (WGS) entry which is preliminary data.</text>
</comment>
<accession>A0A818H0R2</accession>
<dbReference type="GO" id="GO:0051082">
    <property type="term" value="F:unfolded protein binding"/>
    <property type="evidence" value="ECO:0007669"/>
    <property type="project" value="TreeGrafter"/>
</dbReference>
<dbReference type="SUPFAM" id="SSF49764">
    <property type="entry name" value="HSP20-like chaperones"/>
    <property type="match status" value="2"/>
</dbReference>
<dbReference type="PROSITE" id="PS01031">
    <property type="entry name" value="SHSP"/>
    <property type="match status" value="1"/>
</dbReference>
<feature type="domain" description="SHSP" evidence="4">
    <location>
        <begin position="44"/>
        <end position="151"/>
    </location>
</feature>
<dbReference type="Pfam" id="PF00011">
    <property type="entry name" value="HSP20"/>
    <property type="match status" value="1"/>
</dbReference>
<gene>
    <name evidence="6" type="ORF">FNK824_LOCUS3647</name>
    <name evidence="5" type="ORF">OTI717_LOCUS1625</name>
</gene>
<dbReference type="CDD" id="cd06526">
    <property type="entry name" value="metazoan_ACD"/>
    <property type="match status" value="1"/>
</dbReference>
<dbReference type="GO" id="GO:0005634">
    <property type="term" value="C:nucleus"/>
    <property type="evidence" value="ECO:0007669"/>
    <property type="project" value="TreeGrafter"/>
</dbReference>
<organism evidence="5 7">
    <name type="scientific">Rotaria sordida</name>
    <dbReference type="NCBI Taxonomy" id="392033"/>
    <lineage>
        <taxon>Eukaryota</taxon>
        <taxon>Metazoa</taxon>
        <taxon>Spiralia</taxon>
        <taxon>Gnathifera</taxon>
        <taxon>Rotifera</taxon>
        <taxon>Eurotatoria</taxon>
        <taxon>Bdelloidea</taxon>
        <taxon>Philodinida</taxon>
        <taxon>Philodinidae</taxon>
        <taxon>Rotaria</taxon>
    </lineage>
</organism>
<dbReference type="InterPro" id="IPR008978">
    <property type="entry name" value="HSP20-like_chaperone"/>
</dbReference>
<dbReference type="EMBL" id="CAJOBE010000251">
    <property type="protein sequence ID" value="CAF3605730.1"/>
    <property type="molecule type" value="Genomic_DNA"/>
</dbReference>
<evidence type="ECO:0000313" key="5">
    <source>
        <dbReference type="EMBL" id="CAF3499500.1"/>
    </source>
</evidence>
<dbReference type="AlphaFoldDB" id="A0A818H0R2"/>
<dbReference type="PANTHER" id="PTHR45640">
    <property type="entry name" value="HEAT SHOCK PROTEIN HSP-12.2-RELATED"/>
    <property type="match status" value="1"/>
</dbReference>
<dbReference type="EMBL" id="CAJOAX010000072">
    <property type="protein sequence ID" value="CAF3499500.1"/>
    <property type="molecule type" value="Genomic_DNA"/>
</dbReference>
<evidence type="ECO:0000256" key="2">
    <source>
        <dbReference type="RuleBase" id="RU003616"/>
    </source>
</evidence>